<keyword evidence="10" id="KW-0813">Transport</keyword>
<comment type="similarity">
    <text evidence="7 10">Belongs to the fluoride channel Fluc/FEX (TC 1.A.43) family.</text>
</comment>
<comment type="catalytic activity">
    <reaction evidence="8">
        <text>fluoride(in) = fluoride(out)</text>
        <dbReference type="Rhea" id="RHEA:76159"/>
        <dbReference type="ChEBI" id="CHEBI:17051"/>
    </reaction>
    <physiologicalReaction direction="left-to-right" evidence="8">
        <dbReference type="Rhea" id="RHEA:76160"/>
    </physiologicalReaction>
</comment>
<feature type="transmembrane region" description="Helical" evidence="10">
    <location>
        <begin position="124"/>
        <end position="146"/>
    </location>
</feature>
<accession>A0A367QPT5</accession>
<evidence type="ECO:0000256" key="7">
    <source>
        <dbReference type="ARBA" id="ARBA00035120"/>
    </source>
</evidence>
<evidence type="ECO:0000256" key="10">
    <source>
        <dbReference type="HAMAP-Rule" id="MF_00454"/>
    </source>
</evidence>
<evidence type="ECO:0000256" key="4">
    <source>
        <dbReference type="ARBA" id="ARBA00022989"/>
    </source>
</evidence>
<name>A0A367QPT5_9NOSO</name>
<evidence type="ECO:0000256" key="8">
    <source>
        <dbReference type="ARBA" id="ARBA00035585"/>
    </source>
</evidence>
<comment type="subcellular location">
    <subcellularLocation>
        <location evidence="1 10">Cell membrane</location>
        <topology evidence="1 10">Multi-pass membrane protein</topology>
    </subcellularLocation>
</comment>
<dbReference type="Proteomes" id="UP000252107">
    <property type="component" value="Unassembled WGS sequence"/>
</dbReference>
<dbReference type="GO" id="GO:0062054">
    <property type="term" value="F:fluoride channel activity"/>
    <property type="evidence" value="ECO:0007669"/>
    <property type="project" value="UniProtKB-UniRule"/>
</dbReference>
<evidence type="ECO:0000256" key="6">
    <source>
        <dbReference type="ARBA" id="ARBA00023303"/>
    </source>
</evidence>
<reference evidence="11" key="1">
    <citation type="submission" date="2016-04" db="EMBL/GenBank/DDBJ databases">
        <authorList>
            <person name="Tabuchi Yagui T.R."/>
        </authorList>
    </citation>
    <scope>NUCLEOTIDE SEQUENCE [LARGE SCALE GENOMIC DNA]</scope>
    <source>
        <strain evidence="11">NIES-26</strain>
    </source>
</reference>
<dbReference type="GO" id="GO:0140114">
    <property type="term" value="P:cellular detoxification of fluoride"/>
    <property type="evidence" value="ECO:0007669"/>
    <property type="project" value="UniProtKB-UniRule"/>
</dbReference>
<feature type="transmembrane region" description="Helical" evidence="10">
    <location>
        <begin position="22"/>
        <end position="42"/>
    </location>
</feature>
<evidence type="ECO:0000256" key="2">
    <source>
        <dbReference type="ARBA" id="ARBA00022475"/>
    </source>
</evidence>
<evidence type="ECO:0000313" key="11">
    <source>
        <dbReference type="EMBL" id="RCJ26216.1"/>
    </source>
</evidence>
<feature type="binding site" evidence="10">
    <location>
        <position position="100"/>
    </location>
    <ligand>
        <name>Na(+)</name>
        <dbReference type="ChEBI" id="CHEBI:29101"/>
        <note>structural</note>
    </ligand>
</feature>
<keyword evidence="3 10" id="KW-0812">Transmembrane</keyword>
<proteinExistence type="inferred from homology"/>
<keyword evidence="10" id="KW-0479">Metal-binding</keyword>
<dbReference type="Pfam" id="PF02537">
    <property type="entry name" value="CRCB"/>
    <property type="match status" value="1"/>
</dbReference>
<feature type="transmembrane region" description="Helical" evidence="10">
    <location>
        <begin position="54"/>
        <end position="77"/>
    </location>
</feature>
<keyword evidence="5 10" id="KW-0472">Membrane</keyword>
<dbReference type="GO" id="GO:0046872">
    <property type="term" value="F:metal ion binding"/>
    <property type="evidence" value="ECO:0007669"/>
    <property type="project" value="UniProtKB-KW"/>
</dbReference>
<organism evidence="11 12">
    <name type="scientific">Nostoc minutum NIES-26</name>
    <dbReference type="NCBI Taxonomy" id="1844469"/>
    <lineage>
        <taxon>Bacteria</taxon>
        <taxon>Bacillati</taxon>
        <taxon>Cyanobacteriota</taxon>
        <taxon>Cyanophyceae</taxon>
        <taxon>Nostocales</taxon>
        <taxon>Nostocaceae</taxon>
        <taxon>Nostoc</taxon>
    </lineage>
</organism>
<sequence>MELNNPKGQLDQKLNMLQQAEIRIPIAISLGAIVGALSRYYLTLWFAQHFGTSFPYGTFFINLSGCLAMGFFATLAVEKVAIISPEIRLMVATGFLGAYTTFSTYGLDTIGLLRSGTWLSATTYWAGSAILGIICVQLGMILARLWE</sequence>
<dbReference type="AlphaFoldDB" id="A0A367QPT5"/>
<comment type="caution">
    <text evidence="11">The sequence shown here is derived from an EMBL/GenBank/DDBJ whole genome shotgun (WGS) entry which is preliminary data.</text>
</comment>
<dbReference type="GO" id="GO:0005886">
    <property type="term" value="C:plasma membrane"/>
    <property type="evidence" value="ECO:0007669"/>
    <property type="project" value="UniProtKB-SubCell"/>
</dbReference>
<feature type="binding site" evidence="10">
    <location>
        <position position="97"/>
    </location>
    <ligand>
        <name>Na(+)</name>
        <dbReference type="ChEBI" id="CHEBI:29101"/>
        <note>structural</note>
    </ligand>
</feature>
<evidence type="ECO:0000313" key="12">
    <source>
        <dbReference type="Proteomes" id="UP000252107"/>
    </source>
</evidence>
<protein>
    <recommendedName>
        <fullName evidence="10">Fluoride-specific ion channel FluC</fullName>
    </recommendedName>
</protein>
<evidence type="ECO:0000256" key="1">
    <source>
        <dbReference type="ARBA" id="ARBA00004651"/>
    </source>
</evidence>
<comment type="function">
    <text evidence="9 10">Fluoride-specific ion channel. Important for reducing fluoride concentration in the cell, thus reducing its toxicity.</text>
</comment>
<dbReference type="NCBIfam" id="TIGR00494">
    <property type="entry name" value="crcB"/>
    <property type="match status" value="1"/>
</dbReference>
<gene>
    <name evidence="10" type="primary">fluC</name>
    <name evidence="10" type="synonym">crcB</name>
    <name evidence="11" type="ORF">A6770_26375</name>
</gene>
<feature type="transmembrane region" description="Helical" evidence="10">
    <location>
        <begin position="89"/>
        <end position="112"/>
    </location>
</feature>
<dbReference type="EMBL" id="LXQD01000308">
    <property type="protein sequence ID" value="RCJ26216.1"/>
    <property type="molecule type" value="Genomic_DNA"/>
</dbReference>
<evidence type="ECO:0000256" key="3">
    <source>
        <dbReference type="ARBA" id="ARBA00022692"/>
    </source>
</evidence>
<keyword evidence="10" id="KW-0406">Ion transport</keyword>
<keyword evidence="10" id="KW-0915">Sodium</keyword>
<dbReference type="PANTHER" id="PTHR28259">
    <property type="entry name" value="FLUORIDE EXPORT PROTEIN 1-RELATED"/>
    <property type="match status" value="1"/>
</dbReference>
<keyword evidence="4 10" id="KW-1133">Transmembrane helix</keyword>
<evidence type="ECO:0000256" key="5">
    <source>
        <dbReference type="ARBA" id="ARBA00023136"/>
    </source>
</evidence>
<dbReference type="PANTHER" id="PTHR28259:SF1">
    <property type="entry name" value="FLUORIDE EXPORT PROTEIN 1-RELATED"/>
    <property type="match status" value="1"/>
</dbReference>
<keyword evidence="2 10" id="KW-1003">Cell membrane</keyword>
<keyword evidence="12" id="KW-1185">Reference proteome</keyword>
<keyword evidence="6 10" id="KW-0407">Ion channel</keyword>
<evidence type="ECO:0000256" key="9">
    <source>
        <dbReference type="ARBA" id="ARBA00049940"/>
    </source>
</evidence>
<comment type="activity regulation">
    <text evidence="10">Na(+) is not transported, but it plays an essential structural role and its presence is essential for fluoride channel function.</text>
</comment>
<dbReference type="HAMAP" id="MF_00454">
    <property type="entry name" value="FluC"/>
    <property type="match status" value="1"/>
</dbReference>
<dbReference type="InterPro" id="IPR003691">
    <property type="entry name" value="FluC"/>
</dbReference>